<keyword evidence="2" id="KW-0597">Phosphoprotein</keyword>
<dbReference type="InterPro" id="IPR011680">
    <property type="entry name" value="FEZ"/>
</dbReference>
<accession>A0A6P6R4Y5</accession>
<dbReference type="Proteomes" id="UP000515129">
    <property type="component" value="Chromosome 16"/>
</dbReference>
<name>A0A6P6R4Y5_CARAU</name>
<evidence type="ECO:0000313" key="4">
    <source>
        <dbReference type="Proteomes" id="UP000515129"/>
    </source>
</evidence>
<keyword evidence="4" id="KW-1185">Reference proteome</keyword>
<dbReference type="GO" id="GO:0005737">
    <property type="term" value="C:cytoplasm"/>
    <property type="evidence" value="ECO:0007669"/>
    <property type="project" value="TreeGrafter"/>
</dbReference>
<dbReference type="RefSeq" id="XP_026140521.1">
    <property type="nucleotide sequence ID" value="XM_026284736.1"/>
</dbReference>
<dbReference type="GO" id="GO:0030424">
    <property type="term" value="C:axon"/>
    <property type="evidence" value="ECO:0007669"/>
    <property type="project" value="TreeGrafter"/>
</dbReference>
<dbReference type="PANTHER" id="PTHR12394">
    <property type="entry name" value="ZYGIN"/>
    <property type="match status" value="1"/>
</dbReference>
<dbReference type="KEGG" id="caua:113116525"/>
<evidence type="ECO:0000256" key="3">
    <source>
        <dbReference type="ARBA" id="ARBA00023054"/>
    </source>
</evidence>
<evidence type="ECO:0000256" key="2">
    <source>
        <dbReference type="ARBA" id="ARBA00022553"/>
    </source>
</evidence>
<evidence type="ECO:0000256" key="1">
    <source>
        <dbReference type="ARBA" id="ARBA00006788"/>
    </source>
</evidence>
<dbReference type="CTD" id="100334565"/>
<proteinExistence type="inferred from homology"/>
<dbReference type="PANTHER" id="PTHR12394:SF11">
    <property type="entry name" value="FASCICULATION AND ELONGATION PROTEIN ZETA-2"/>
    <property type="match status" value="1"/>
</dbReference>
<comment type="similarity">
    <text evidence="1">Belongs to the zygin family.</text>
</comment>
<dbReference type="AlphaFoldDB" id="A0A6P6R4Y5"/>
<dbReference type="OrthoDB" id="7959977at2759"/>
<organism evidence="4 5">
    <name type="scientific">Carassius auratus</name>
    <name type="common">Goldfish</name>
    <dbReference type="NCBI Taxonomy" id="7957"/>
    <lineage>
        <taxon>Eukaryota</taxon>
        <taxon>Metazoa</taxon>
        <taxon>Chordata</taxon>
        <taxon>Craniata</taxon>
        <taxon>Vertebrata</taxon>
        <taxon>Euteleostomi</taxon>
        <taxon>Actinopterygii</taxon>
        <taxon>Neopterygii</taxon>
        <taxon>Teleostei</taxon>
        <taxon>Ostariophysi</taxon>
        <taxon>Cypriniformes</taxon>
        <taxon>Cyprinidae</taxon>
        <taxon>Cyprininae</taxon>
        <taxon>Carassius</taxon>
    </lineage>
</organism>
<sequence>MSCVFAVVGFVGTEHSSPVAVMAEPSSRRDDDDWDDFNEFKSGTGRKIHLERARVNAEEMSLLLDGVSVTEHAFETSPYTQDLITHFDEKLQLCFQNVNPKPDTINPVLPINEDTSLRCDEIWNALTDNYGSVMPVDWSQSKARSLHLSALSIEDRPRMESVNLDLSDDEELREQMDTHSIIVSCISEEPLLTAEQVIEELEELMQDSPELESERMAPHSELSLVSHSSRTDEEREYVPLGVSCGAVGACLTLRCALCAGVRLMSALELNVQLEDVETAIRRYSEELIQQLAVRDELEFEKEVKNSFISVLIDVQNRQKLHREMLRKKRKVKNASGSERLPSSRFSVEGISSVIQNGFRHTFGNVGGEKQYVTTVIPYERKDGPPSLQDLQIFTKILEAMRDDNEKVPSLLTDYILKVLCPT</sequence>
<evidence type="ECO:0000313" key="5">
    <source>
        <dbReference type="RefSeq" id="XP_026140521.1"/>
    </source>
</evidence>
<gene>
    <name evidence="5" type="primary">fez2a</name>
</gene>
<protein>
    <submittedName>
        <fullName evidence="5">Fasciculation and elongation protein zeta-2 isoform X1</fullName>
    </submittedName>
</protein>
<keyword evidence="3" id="KW-0175">Coiled coil</keyword>
<dbReference type="Pfam" id="PF07763">
    <property type="entry name" value="FEZ"/>
    <property type="match status" value="1"/>
</dbReference>
<reference evidence="5" key="1">
    <citation type="submission" date="2025-08" db="UniProtKB">
        <authorList>
            <consortium name="RefSeq"/>
        </authorList>
    </citation>
    <scope>IDENTIFICATION</scope>
    <source>
        <strain evidence="5">Wakin</strain>
        <tissue evidence="5">Muscle</tissue>
    </source>
</reference>